<sequence length="275" mass="30383">MSRQIISRAGLGFAAQIEQYGEMEMLRVCIDQPSLLMVRSGCKVLRWQQREQIIEAGQAVVFAPGLVFDVTNRRGGTDGYRATSLGWDNAMISAAAALLHSDEPRRPVQTVQTLQPLGAISADFYASYLHAVAGLANPSVPQPVARQRMLEMLWWLADAGVQFSPDTRSSLGQRLRQLLVSDPGRPWSAAEVARHFATSEATLRRRLAQEQLTLSSLLHEVRMASALTLLQCTSQSVTQIAQTVGYDSASRFAIRFRQRYGFAPTGIRGHQREAA</sequence>
<evidence type="ECO:0000313" key="5">
    <source>
        <dbReference type="EMBL" id="KPC54311.1"/>
    </source>
</evidence>
<dbReference type="GO" id="GO:0005829">
    <property type="term" value="C:cytosol"/>
    <property type="evidence" value="ECO:0007669"/>
    <property type="project" value="TreeGrafter"/>
</dbReference>
<proteinExistence type="predicted"/>
<dbReference type="GO" id="GO:0000976">
    <property type="term" value="F:transcription cis-regulatory region binding"/>
    <property type="evidence" value="ECO:0007669"/>
    <property type="project" value="TreeGrafter"/>
</dbReference>
<dbReference type="InterPro" id="IPR018060">
    <property type="entry name" value="HTH_AraC"/>
</dbReference>
<evidence type="ECO:0000313" key="6">
    <source>
        <dbReference type="Proteomes" id="UP000037939"/>
    </source>
</evidence>
<keyword evidence="6" id="KW-1185">Reference proteome</keyword>
<organism evidence="5 6">
    <name type="scientific">Amantichitinum ursilacus</name>
    <dbReference type="NCBI Taxonomy" id="857265"/>
    <lineage>
        <taxon>Bacteria</taxon>
        <taxon>Pseudomonadati</taxon>
        <taxon>Pseudomonadota</taxon>
        <taxon>Betaproteobacteria</taxon>
        <taxon>Neisseriales</taxon>
        <taxon>Chitinibacteraceae</taxon>
        <taxon>Amantichitinum</taxon>
    </lineage>
</organism>
<dbReference type="AlphaFoldDB" id="A0A0N1JTD0"/>
<dbReference type="PROSITE" id="PS01124">
    <property type="entry name" value="HTH_ARAC_FAMILY_2"/>
    <property type="match status" value="1"/>
</dbReference>
<dbReference type="EMBL" id="LAQT01000003">
    <property type="protein sequence ID" value="KPC54311.1"/>
    <property type="molecule type" value="Genomic_DNA"/>
</dbReference>
<dbReference type="InterPro" id="IPR018062">
    <property type="entry name" value="HTH_AraC-typ_CS"/>
</dbReference>
<dbReference type="SMART" id="SM00342">
    <property type="entry name" value="HTH_ARAC"/>
    <property type="match status" value="1"/>
</dbReference>
<dbReference type="Gene3D" id="1.10.10.60">
    <property type="entry name" value="Homeodomain-like"/>
    <property type="match status" value="1"/>
</dbReference>
<evidence type="ECO:0000256" key="3">
    <source>
        <dbReference type="ARBA" id="ARBA00023163"/>
    </source>
</evidence>
<dbReference type="Proteomes" id="UP000037939">
    <property type="component" value="Unassembled WGS sequence"/>
</dbReference>
<dbReference type="STRING" id="857265.WG78_06665"/>
<dbReference type="SUPFAM" id="SSF51215">
    <property type="entry name" value="Regulatory protein AraC"/>
    <property type="match status" value="1"/>
</dbReference>
<keyword evidence="2" id="KW-0238">DNA-binding</keyword>
<dbReference type="PANTHER" id="PTHR47894">
    <property type="entry name" value="HTH-TYPE TRANSCRIPTIONAL REGULATOR GADX"/>
    <property type="match status" value="1"/>
</dbReference>
<dbReference type="SUPFAM" id="SSF46689">
    <property type="entry name" value="Homeodomain-like"/>
    <property type="match status" value="1"/>
</dbReference>
<dbReference type="PANTHER" id="PTHR47894:SF4">
    <property type="entry name" value="HTH-TYPE TRANSCRIPTIONAL REGULATOR GADX"/>
    <property type="match status" value="1"/>
</dbReference>
<evidence type="ECO:0000256" key="1">
    <source>
        <dbReference type="ARBA" id="ARBA00023015"/>
    </source>
</evidence>
<dbReference type="RefSeq" id="WP_161805075.1">
    <property type="nucleotide sequence ID" value="NZ_LAQT01000003.1"/>
</dbReference>
<dbReference type="InterPro" id="IPR009057">
    <property type="entry name" value="Homeodomain-like_sf"/>
</dbReference>
<dbReference type="PROSITE" id="PS00041">
    <property type="entry name" value="HTH_ARAC_FAMILY_1"/>
    <property type="match status" value="1"/>
</dbReference>
<dbReference type="PRINTS" id="PR00032">
    <property type="entry name" value="HTHARAC"/>
</dbReference>
<dbReference type="InterPro" id="IPR037923">
    <property type="entry name" value="HTH-like"/>
</dbReference>
<comment type="caution">
    <text evidence="5">The sequence shown here is derived from an EMBL/GenBank/DDBJ whole genome shotgun (WGS) entry which is preliminary data.</text>
</comment>
<feature type="domain" description="HTH araC/xylS-type" evidence="4">
    <location>
        <begin position="173"/>
        <end position="270"/>
    </location>
</feature>
<reference evidence="5 6" key="1">
    <citation type="submission" date="2015-07" db="EMBL/GenBank/DDBJ databases">
        <title>Draft genome sequence of the Amantichitinum ursilacus IGB-41, a new chitin-degrading bacterium.</title>
        <authorList>
            <person name="Kirstahler P."/>
            <person name="Guenther M."/>
            <person name="Grumaz C."/>
            <person name="Rupp S."/>
            <person name="Zibek S."/>
            <person name="Sohn K."/>
        </authorList>
    </citation>
    <scope>NUCLEOTIDE SEQUENCE [LARGE SCALE GENOMIC DNA]</scope>
    <source>
        <strain evidence="5 6">IGB-41</strain>
    </source>
</reference>
<evidence type="ECO:0000259" key="4">
    <source>
        <dbReference type="PROSITE" id="PS01124"/>
    </source>
</evidence>
<dbReference type="Pfam" id="PF12833">
    <property type="entry name" value="HTH_18"/>
    <property type="match status" value="1"/>
</dbReference>
<dbReference type="InterPro" id="IPR020449">
    <property type="entry name" value="Tscrpt_reg_AraC-type_HTH"/>
</dbReference>
<gene>
    <name evidence="5" type="primary">ureR</name>
    <name evidence="5" type="ORF">WG78_06665</name>
</gene>
<name>A0A0N1JTD0_9NEIS</name>
<dbReference type="GO" id="GO:0003700">
    <property type="term" value="F:DNA-binding transcription factor activity"/>
    <property type="evidence" value="ECO:0007669"/>
    <property type="project" value="InterPro"/>
</dbReference>
<accession>A0A0N1JTD0</accession>
<keyword evidence="1" id="KW-0805">Transcription regulation</keyword>
<protein>
    <submittedName>
        <fullName evidence="5">Urease operon transcriptional activator</fullName>
    </submittedName>
</protein>
<keyword evidence="3" id="KW-0804">Transcription</keyword>
<evidence type="ECO:0000256" key="2">
    <source>
        <dbReference type="ARBA" id="ARBA00023125"/>
    </source>
</evidence>